<dbReference type="KEGG" id="btur:DB313_06280"/>
<feature type="region of interest" description="Disordered" evidence="1">
    <location>
        <begin position="1"/>
        <end position="21"/>
    </location>
</feature>
<geneLocation type="plasmid" evidence="2 3">
    <name>lp27</name>
</geneLocation>
<organism evidence="2 3">
    <name type="scientific">Borrelia turcica IST7</name>
    <dbReference type="NCBI Taxonomy" id="1104446"/>
    <lineage>
        <taxon>Bacteria</taxon>
        <taxon>Pseudomonadati</taxon>
        <taxon>Spirochaetota</taxon>
        <taxon>Spirochaetia</taxon>
        <taxon>Spirochaetales</taxon>
        <taxon>Borreliaceae</taxon>
        <taxon>Borrelia</taxon>
    </lineage>
</organism>
<evidence type="ECO:0000256" key="1">
    <source>
        <dbReference type="SAM" id="MobiDB-lite"/>
    </source>
</evidence>
<name>A0A386PRJ2_9SPIR</name>
<gene>
    <name evidence="2" type="ORF">DB313_06280</name>
</gene>
<dbReference type="EMBL" id="CP028891">
    <property type="protein sequence ID" value="AYE37107.1"/>
    <property type="molecule type" value="Genomic_DNA"/>
</dbReference>
<dbReference type="Pfam" id="PF02989">
    <property type="entry name" value="DUF228"/>
    <property type="match status" value="1"/>
</dbReference>
<dbReference type="OrthoDB" id="350958at2"/>
<feature type="compositionally biased region" description="Basic and acidic residues" evidence="1">
    <location>
        <begin position="12"/>
        <end position="21"/>
    </location>
</feature>
<dbReference type="RefSeq" id="WP_120105027.1">
    <property type="nucleotide sequence ID" value="NZ_CP028891.1"/>
</dbReference>
<dbReference type="InterPro" id="IPR004239">
    <property type="entry name" value="DUF228"/>
</dbReference>
<dbReference type="Proteomes" id="UP000275571">
    <property type="component" value="Plasmid lp27"/>
</dbReference>
<keyword evidence="2" id="KW-0614">Plasmid</keyword>
<evidence type="ECO:0000313" key="2">
    <source>
        <dbReference type="EMBL" id="AYE37107.1"/>
    </source>
</evidence>
<accession>A0A386PRJ2</accession>
<keyword evidence="3" id="KW-1185">Reference proteome</keyword>
<sequence length="249" mass="28145">MSSRKQKPQTAPDRELKEKIIEPVVEQQAEIRVKRQQQQVLQPQQKSEFEEKEDAYKEFILKLKKYSKTSVGEVTTFSNNTEHRDKNLIFSSPCQTNSSSVDKLENYPYKGFPYKRGVKLAISEAEPFIHVEPTDDLNLYGICVDIDEFSQTATVLPITNNFSGYLVTRNPNIKIGDILDINTEGIIIKAGGGTPTIINAVALSDSFTLDFSGKLKEAPQSISEFKINFVKVAIYGNRGFEITIRNEEQ</sequence>
<reference evidence="2 3" key="1">
    <citation type="journal article" date="2018" name="Infect. Genet. Evol.">
        <title>Genome-wide analysis of Borrelia turcica and 'Candidatus Borrelia tachyglossi' shows relapsing fever-like genomes with unique genomic links to Lyme disease Borrelia.</title>
        <authorList>
            <person name="Gofton A.W."/>
            <person name="Margos G."/>
            <person name="Fingerle V."/>
            <person name="Hepner S."/>
            <person name="Loh S.M."/>
            <person name="Ryan U."/>
            <person name="Irwin P."/>
            <person name="Oskam C.L."/>
        </authorList>
    </citation>
    <scope>NUCLEOTIDE SEQUENCE [LARGE SCALE GENOMIC DNA]</scope>
    <source>
        <strain evidence="2 3">IST7</strain>
        <plasmid evidence="2">lp27</plasmid>
    </source>
</reference>
<dbReference type="AlphaFoldDB" id="A0A386PRJ2"/>
<protein>
    <submittedName>
        <fullName evidence="2">Uncharacterized protein</fullName>
    </submittedName>
</protein>
<evidence type="ECO:0000313" key="3">
    <source>
        <dbReference type="Proteomes" id="UP000275571"/>
    </source>
</evidence>
<proteinExistence type="predicted"/>